<accession>A0A660EAY8</accession>
<feature type="domain" description="Bacterial alpha-L-rhamnosidase N-terminal" evidence="5">
    <location>
        <begin position="131"/>
        <end position="287"/>
    </location>
</feature>
<evidence type="ECO:0000256" key="3">
    <source>
        <dbReference type="ARBA" id="ARBA00022801"/>
    </source>
</evidence>
<dbReference type="AlphaFoldDB" id="A0A660EAY8"/>
<comment type="catalytic activity">
    <reaction evidence="1">
        <text>Hydrolysis of terminal non-reducing alpha-L-rhamnose residues in alpha-L-rhamnosides.</text>
        <dbReference type="EC" id="3.2.1.40"/>
    </reaction>
</comment>
<dbReference type="PIRSF" id="PIRSF010631">
    <property type="entry name" value="A-rhamnsds"/>
    <property type="match status" value="1"/>
</dbReference>
<dbReference type="Proteomes" id="UP000289996">
    <property type="component" value="Unassembled WGS sequence"/>
</dbReference>
<sequence length="941" mass="105400">MRITQIEINHLHQPLGFQLPELVITALVSGESYPKLQRRLTIQVDDRIVYQMAWQAASDLTFHVTDLTLTPRTRYQVLVQLKAPDQQTWQQTTWFETGLLDQPLAGQWIGSSRTDLHGIELSKTITVPKGVQNGRLYMTGLGLYEAYLDGHKIGDEYLAPGFTNYNYYVQVATYDVTALLQAAGQHQLTIRLADGWYRGKIGLSQHGGTAAVYGNTLMANAELHYQDAGGVDQRLVTDTSWHAQLSPVTHAGIYYGEDFDATQPATTIPTTSFPQPSKYVVDRLSLPITAHEQLPVKQVITTPRGETVLDFGQNFAGWVTFRNRLPKGAKVSLEFGELMQHGEFYRDNLRSARASFTYVSDGRDGLVRPHFTYFGFRYVRVTDFPSIDPADFTGIALYSDMPMTGQITTDRADVNQLFRNIQWGQKSNFLDVPTDCPQRDERLGWTGDAAIFAKTASYNMDTYQFFTKYSFDMAVEQSLHQGKLTLYAPAVDQPDGGKAVWSDAATIIPWTMYQRTGDTTILTRQFGAMASWVDWIRQRTKTHGQEFLWLDDEQLGDWLALDTEDIMHLKGRTPDDLIASAYYYYSASIVAQAAQVIHKQPEATYYQDLAKHIKQAFLAEFFTASGRLITQTQTGLALCLTFDLVPVGQTAALTKQLAAAVAKHRNHLTTGFVGTPALLPALSANGQHDLAVDVFLNESFPGWLYEVQHGATTIWERWDSIQADGTINDNGMNSLNHYSAGAVMQWAYEYLVGIQAGVDARHVTIRPGINAQLRQVSGQTRLATGTVKVAWQLVNATGSQVQVKLTIPYGTTAKVRLPRATTWTIDGQDYANGSELPAGDYRLTYQPQRSFLNEFSVQTQLVKYNQQTVLTKKLSQVVPFWEFLTLPGNMANFEHYSLMQLSAEMRGIGFTPFTAAQIDQINQIFTDFALAQAQEEEPNHA</sequence>
<evidence type="ECO:0000256" key="2">
    <source>
        <dbReference type="ARBA" id="ARBA00012652"/>
    </source>
</evidence>
<dbReference type="Pfam" id="PF17389">
    <property type="entry name" value="Bac_rhamnosid6H"/>
    <property type="match status" value="1"/>
</dbReference>
<dbReference type="InterPro" id="IPR035398">
    <property type="entry name" value="Bac_rhamnosid_C"/>
</dbReference>
<dbReference type="RefSeq" id="WP_130852216.1">
    <property type="nucleotide sequence ID" value="NZ_UYIG01000152.1"/>
</dbReference>
<dbReference type="PANTHER" id="PTHR33307">
    <property type="entry name" value="ALPHA-RHAMNOSIDASE (EUROFUNG)"/>
    <property type="match status" value="1"/>
</dbReference>
<dbReference type="InterPro" id="IPR016007">
    <property type="entry name" value="Alpha_rhamnosid"/>
</dbReference>
<evidence type="ECO:0000259" key="5">
    <source>
        <dbReference type="Pfam" id="PF08531"/>
    </source>
</evidence>
<dbReference type="GO" id="GO:0005975">
    <property type="term" value="P:carbohydrate metabolic process"/>
    <property type="evidence" value="ECO:0007669"/>
    <property type="project" value="InterPro"/>
</dbReference>
<feature type="domain" description="Alpha-L-rhamnosidase C-terminal" evidence="7">
    <location>
        <begin position="761"/>
        <end position="827"/>
    </location>
</feature>
<gene>
    <name evidence="8" type="ORF">MUDAN_MDHGFNIF_01222</name>
</gene>
<dbReference type="OrthoDB" id="9761045at2"/>
<dbReference type="Pfam" id="PF17390">
    <property type="entry name" value="Bac_rhamnosid_C"/>
    <property type="match status" value="1"/>
</dbReference>
<name>A0A660EAY8_9LACO</name>
<keyword evidence="9" id="KW-1185">Reference proteome</keyword>
<dbReference type="GO" id="GO:0030596">
    <property type="term" value="F:alpha-L-rhamnosidase activity"/>
    <property type="evidence" value="ECO:0007669"/>
    <property type="project" value="UniProtKB-EC"/>
</dbReference>
<reference evidence="8 9" key="1">
    <citation type="submission" date="2018-11" db="EMBL/GenBank/DDBJ databases">
        <authorList>
            <person name="Wuyts S."/>
        </authorList>
    </citation>
    <scope>NUCLEOTIDE SEQUENCE [LARGE SCALE GENOMIC DNA]</scope>
    <source>
        <strain evidence="8">Lactobacillus mudanjiangensis AMBF249</strain>
    </source>
</reference>
<evidence type="ECO:0000259" key="6">
    <source>
        <dbReference type="Pfam" id="PF17389"/>
    </source>
</evidence>
<proteinExistence type="predicted"/>
<keyword evidence="3" id="KW-0378">Hydrolase</keyword>
<dbReference type="Pfam" id="PF25788">
    <property type="entry name" value="Ig_Rha78A_N"/>
    <property type="match status" value="1"/>
</dbReference>
<dbReference type="Gene3D" id="2.60.120.260">
    <property type="entry name" value="Galactose-binding domain-like"/>
    <property type="match status" value="2"/>
</dbReference>
<dbReference type="SUPFAM" id="SSF48208">
    <property type="entry name" value="Six-hairpin glycosidases"/>
    <property type="match status" value="1"/>
</dbReference>
<dbReference type="InterPro" id="IPR012341">
    <property type="entry name" value="6hp_glycosidase-like_sf"/>
</dbReference>
<organism evidence="8 9">
    <name type="scientific">Lactiplantibacillus mudanjiangensis</name>
    <dbReference type="NCBI Taxonomy" id="1296538"/>
    <lineage>
        <taxon>Bacteria</taxon>
        <taxon>Bacillati</taxon>
        <taxon>Bacillota</taxon>
        <taxon>Bacilli</taxon>
        <taxon>Lactobacillales</taxon>
        <taxon>Lactobacillaceae</taxon>
        <taxon>Lactiplantibacillus</taxon>
    </lineage>
</organism>
<dbReference type="EC" id="3.2.1.40" evidence="2"/>
<protein>
    <recommendedName>
        <fullName evidence="2">alpha-L-rhamnosidase</fullName>
        <ecNumber evidence="2">3.2.1.40</ecNumber>
    </recommendedName>
</protein>
<evidence type="ECO:0000256" key="1">
    <source>
        <dbReference type="ARBA" id="ARBA00001445"/>
    </source>
</evidence>
<dbReference type="InterPro" id="IPR035396">
    <property type="entry name" value="Bac_rhamnosid6H"/>
</dbReference>
<dbReference type="Gene3D" id="2.60.420.10">
    <property type="entry name" value="Maltose phosphorylase, domain 3"/>
    <property type="match status" value="1"/>
</dbReference>
<dbReference type="InterPro" id="IPR008928">
    <property type="entry name" value="6-hairpin_glycosidase_sf"/>
</dbReference>
<dbReference type="PANTHER" id="PTHR33307:SF6">
    <property type="entry name" value="ALPHA-RHAMNOSIDASE (EUROFUNG)-RELATED"/>
    <property type="match status" value="1"/>
</dbReference>
<dbReference type="InterPro" id="IPR008902">
    <property type="entry name" value="Rhamnosid_concanavalin"/>
</dbReference>
<dbReference type="EMBL" id="UYIG01000152">
    <property type="protein sequence ID" value="VDG29685.1"/>
    <property type="molecule type" value="Genomic_DNA"/>
</dbReference>
<evidence type="ECO:0000259" key="7">
    <source>
        <dbReference type="Pfam" id="PF17390"/>
    </source>
</evidence>
<dbReference type="InterPro" id="IPR013737">
    <property type="entry name" value="Bac_rhamnosid_N"/>
</dbReference>
<dbReference type="Pfam" id="PF05592">
    <property type="entry name" value="Bac_rhamnosid"/>
    <property type="match status" value="1"/>
</dbReference>
<feature type="domain" description="Alpha-L-rhamnosidase concanavalin-like" evidence="4">
    <location>
        <begin position="301"/>
        <end position="397"/>
    </location>
</feature>
<dbReference type="Pfam" id="PF08531">
    <property type="entry name" value="Bac_rhamnosid_N"/>
    <property type="match status" value="1"/>
</dbReference>
<dbReference type="Gene3D" id="1.50.10.10">
    <property type="match status" value="1"/>
</dbReference>
<evidence type="ECO:0000259" key="4">
    <source>
        <dbReference type="Pfam" id="PF05592"/>
    </source>
</evidence>
<evidence type="ECO:0000313" key="9">
    <source>
        <dbReference type="Proteomes" id="UP000289996"/>
    </source>
</evidence>
<feature type="domain" description="Alpha-L-rhamnosidase six-hairpin glycosidase" evidence="6">
    <location>
        <begin position="403"/>
        <end position="750"/>
    </location>
</feature>
<evidence type="ECO:0000313" key="8">
    <source>
        <dbReference type="EMBL" id="VDG29685.1"/>
    </source>
</evidence>